<evidence type="ECO:0000313" key="2">
    <source>
        <dbReference type="Proteomes" id="UP000662904"/>
    </source>
</evidence>
<reference evidence="1" key="1">
    <citation type="submission" date="2020-07" db="EMBL/GenBank/DDBJ databases">
        <title>Koleobacter methoxysyntrophicus gen. nov., sp. nov., a novel anaerobic bacterium isolated from deep subsurface oil field and proposal of Koleobacterales ord. nov. in the phylum Firmicutes.</title>
        <authorList>
            <person name="Sakamoto S."/>
            <person name="Tamaki H."/>
        </authorList>
    </citation>
    <scope>NUCLEOTIDE SEQUENCE</scope>
    <source>
        <strain evidence="1">NRmbB1</strain>
    </source>
</reference>
<dbReference type="RefSeq" id="WP_206707623.1">
    <property type="nucleotide sequence ID" value="NZ_CP059066.1"/>
</dbReference>
<dbReference type="AlphaFoldDB" id="A0A8A0RPZ2"/>
<evidence type="ECO:0008006" key="3">
    <source>
        <dbReference type="Google" id="ProtNLM"/>
    </source>
</evidence>
<sequence>MWTVIYMAPNREMADKIRVLLSDEGLLVKLRKVNRCGKKKQVFYEILVLESEAEEAHNILLEHLTC</sequence>
<dbReference type="EMBL" id="CP059066">
    <property type="protein sequence ID" value="QSQ10313.1"/>
    <property type="molecule type" value="Genomic_DNA"/>
</dbReference>
<dbReference type="KEGG" id="kme:H0A61_02717"/>
<gene>
    <name evidence="1" type="ORF">H0A61_02717</name>
</gene>
<evidence type="ECO:0000313" key="1">
    <source>
        <dbReference type="EMBL" id="QSQ10313.1"/>
    </source>
</evidence>
<accession>A0A8A0RPZ2</accession>
<name>A0A8A0RPZ2_9FIRM</name>
<organism evidence="1 2">
    <name type="scientific">Koleobacter methoxysyntrophicus</name>
    <dbReference type="NCBI Taxonomy" id="2751313"/>
    <lineage>
        <taxon>Bacteria</taxon>
        <taxon>Bacillati</taxon>
        <taxon>Bacillota</taxon>
        <taxon>Clostridia</taxon>
        <taxon>Koleobacterales</taxon>
        <taxon>Koleobacteraceae</taxon>
        <taxon>Koleobacter</taxon>
    </lineage>
</organism>
<proteinExistence type="predicted"/>
<keyword evidence="2" id="KW-1185">Reference proteome</keyword>
<protein>
    <recommendedName>
        <fullName evidence="3">Glutamate decarboxylase</fullName>
    </recommendedName>
</protein>
<dbReference type="Proteomes" id="UP000662904">
    <property type="component" value="Chromosome"/>
</dbReference>